<dbReference type="GO" id="GO:0016740">
    <property type="term" value="F:transferase activity"/>
    <property type="evidence" value="ECO:0007669"/>
    <property type="project" value="UniProtKB-KW"/>
</dbReference>
<dbReference type="RefSeq" id="WP_013259694.1">
    <property type="nucleotide sequence ID" value="NC_014365.1"/>
</dbReference>
<dbReference type="PANTHER" id="PTHR48090">
    <property type="entry name" value="UNDECAPRENYL-PHOSPHATE 4-DEOXY-4-FORMAMIDO-L-ARABINOSE TRANSFERASE-RELATED"/>
    <property type="match status" value="1"/>
</dbReference>
<keyword evidence="1" id="KW-0812">Transmembrane</keyword>
<dbReference type="Pfam" id="PF00535">
    <property type="entry name" value="Glycos_transf_2"/>
    <property type="match status" value="1"/>
</dbReference>
<dbReference type="CAZy" id="GT2">
    <property type="family name" value="Glycosyltransferase Family 2"/>
</dbReference>
<dbReference type="InterPro" id="IPR050256">
    <property type="entry name" value="Glycosyltransferase_2"/>
</dbReference>
<feature type="transmembrane region" description="Helical" evidence="1">
    <location>
        <begin position="234"/>
        <end position="255"/>
    </location>
</feature>
<keyword evidence="1" id="KW-1133">Transmembrane helix</keyword>
<dbReference type="EMBL" id="CP002085">
    <property type="protein sequence ID" value="ADK86256.1"/>
    <property type="molecule type" value="Genomic_DNA"/>
</dbReference>
<dbReference type="HOGENOM" id="CLU_033536_7_4_7"/>
<dbReference type="InterPro" id="IPR001173">
    <property type="entry name" value="Glyco_trans_2-like"/>
</dbReference>
<dbReference type="Gene3D" id="3.90.550.10">
    <property type="entry name" value="Spore Coat Polysaccharide Biosynthesis Protein SpsA, Chain A"/>
    <property type="match status" value="1"/>
</dbReference>
<dbReference type="SUPFAM" id="SSF53448">
    <property type="entry name" value="Nucleotide-diphospho-sugar transferases"/>
    <property type="match status" value="1"/>
</dbReference>
<organism evidence="3 4">
    <name type="scientific">Desulfarculus baarsii (strain ATCC 33931 / DSM 2075 / LMG 7858 / VKM B-1802 / 2st14)</name>
    <dbReference type="NCBI Taxonomy" id="644282"/>
    <lineage>
        <taxon>Bacteria</taxon>
        <taxon>Pseudomonadati</taxon>
        <taxon>Thermodesulfobacteriota</taxon>
        <taxon>Desulfarculia</taxon>
        <taxon>Desulfarculales</taxon>
        <taxon>Desulfarculaceae</taxon>
        <taxon>Desulfarculus</taxon>
    </lineage>
</organism>
<dbReference type="AlphaFoldDB" id="E1QKP7"/>
<evidence type="ECO:0000259" key="2">
    <source>
        <dbReference type="Pfam" id="PF00535"/>
    </source>
</evidence>
<keyword evidence="1" id="KW-0472">Membrane</keyword>
<evidence type="ECO:0000313" key="4">
    <source>
        <dbReference type="Proteomes" id="UP000009047"/>
    </source>
</evidence>
<dbReference type="eggNOG" id="COG1215">
    <property type="taxonomic scope" value="Bacteria"/>
</dbReference>
<protein>
    <submittedName>
        <fullName evidence="3">Glycosyl transferase family 2</fullName>
    </submittedName>
</protein>
<evidence type="ECO:0000313" key="3">
    <source>
        <dbReference type="EMBL" id="ADK86256.1"/>
    </source>
</evidence>
<dbReference type="Proteomes" id="UP000009047">
    <property type="component" value="Chromosome"/>
</dbReference>
<gene>
    <name evidence="3" type="ordered locus">Deba_2903</name>
</gene>
<reference evidence="3 4" key="1">
    <citation type="journal article" date="2010" name="Stand. Genomic Sci.">
        <title>Complete genome sequence of Desulfarculus baarsii type strain (2st14).</title>
        <authorList>
            <person name="Sun H."/>
            <person name="Spring S."/>
            <person name="Lapidus A."/>
            <person name="Davenport K."/>
            <person name="Del Rio T.G."/>
            <person name="Tice H."/>
            <person name="Nolan M."/>
            <person name="Copeland A."/>
            <person name="Cheng J.F."/>
            <person name="Lucas S."/>
            <person name="Tapia R."/>
            <person name="Goodwin L."/>
            <person name="Pitluck S."/>
            <person name="Ivanova N."/>
            <person name="Pagani I."/>
            <person name="Mavromatis K."/>
            <person name="Ovchinnikova G."/>
            <person name="Pati A."/>
            <person name="Chen A."/>
            <person name="Palaniappan K."/>
            <person name="Hauser L."/>
            <person name="Chang Y.J."/>
            <person name="Jeffries C.D."/>
            <person name="Detter J.C."/>
            <person name="Han C."/>
            <person name="Rohde M."/>
            <person name="Brambilla E."/>
            <person name="Goker M."/>
            <person name="Woyke T."/>
            <person name="Bristow J."/>
            <person name="Eisen J.A."/>
            <person name="Markowitz V."/>
            <person name="Hugenholtz P."/>
            <person name="Kyrpides N.C."/>
            <person name="Klenk H.P."/>
            <person name="Land M."/>
        </authorList>
    </citation>
    <scope>NUCLEOTIDE SEQUENCE [LARGE SCALE GENOMIC DNA]</scope>
    <source>
        <strain evidence="4">ATCC 33931 / DSM 2075 / LMG 7858 / VKM B-1802 / 2st14</strain>
    </source>
</reference>
<sequence length="316" mass="34418">MKLIIQIPCYNEEANIAETLACLPRRLPGVDTIEWLIIDDGSTDGTVAAAKAAGADHVVSLKPNKGLARAFMAGLNASLRAGADIIVNTDADNQYNAGDIPKLIQPIINGQADFVIGARPIRETTDFSAVKRFLQMLGSWVVRKASGTDIPDAPSGFRAMNRKTALCLNVFDNYTYTLETIIQAGAENMEIVSVPIRTNPVSRQSRLVKSVPSYVKRSMATIVRSLVFYRPFHFFSFLGAAPFVGSTFLAVRWLVLYWGGTSRAHVPSLVVAAVLAFVAFQCWFTGLVLSCFSTQRRMLAEVQRAQRGQELGGGLG</sequence>
<dbReference type="STRING" id="644282.Deba_2903"/>
<proteinExistence type="predicted"/>
<evidence type="ECO:0000256" key="1">
    <source>
        <dbReference type="SAM" id="Phobius"/>
    </source>
</evidence>
<dbReference type="InterPro" id="IPR029044">
    <property type="entry name" value="Nucleotide-diphossugar_trans"/>
</dbReference>
<accession>E1QKP7</accession>
<dbReference type="PANTHER" id="PTHR48090:SF7">
    <property type="entry name" value="RFBJ PROTEIN"/>
    <property type="match status" value="1"/>
</dbReference>
<feature type="transmembrane region" description="Helical" evidence="1">
    <location>
        <begin position="267"/>
        <end position="289"/>
    </location>
</feature>
<dbReference type="OrthoDB" id="9810303at2"/>
<keyword evidence="4" id="KW-1185">Reference proteome</keyword>
<keyword evidence="3" id="KW-0808">Transferase</keyword>
<dbReference type="CDD" id="cd04179">
    <property type="entry name" value="DPM_DPG-synthase_like"/>
    <property type="match status" value="1"/>
</dbReference>
<name>E1QKP7_DESB2</name>
<dbReference type="KEGG" id="dbr:Deba_2903"/>
<feature type="domain" description="Glycosyltransferase 2-like" evidence="2">
    <location>
        <begin position="7"/>
        <end position="163"/>
    </location>
</feature>